<evidence type="ECO:0000313" key="5">
    <source>
        <dbReference type="EMBL" id="RGR65563.1"/>
    </source>
</evidence>
<evidence type="ECO:0000259" key="2">
    <source>
        <dbReference type="Pfam" id="PF06889"/>
    </source>
</evidence>
<evidence type="ECO:0000313" key="6">
    <source>
        <dbReference type="Proteomes" id="UP000049828"/>
    </source>
</evidence>
<dbReference type="EMBL" id="CYYR01000031">
    <property type="protein sequence ID" value="CUO44919.1"/>
    <property type="molecule type" value="Genomic_DNA"/>
</dbReference>
<feature type="transmembrane region" description="Helical" evidence="1">
    <location>
        <begin position="47"/>
        <end position="67"/>
    </location>
</feature>
<keyword evidence="1" id="KW-1133">Transmembrane helix</keyword>
<dbReference type="Pfam" id="PF06889">
    <property type="entry name" value="DUF1266"/>
    <property type="match status" value="1"/>
</dbReference>
<dbReference type="OrthoDB" id="6820768at2"/>
<gene>
    <name evidence="5" type="ORF">DWY29_14205</name>
    <name evidence="4" type="ORF">ERS852392_03203</name>
    <name evidence="3" type="ORF">RIL183_32681</name>
</gene>
<keyword evidence="1" id="KW-0812">Transmembrane</keyword>
<dbReference type="AlphaFoldDB" id="A0A0M6X184"/>
<feature type="domain" description="DUF1266" evidence="2">
    <location>
        <begin position="484"/>
        <end position="638"/>
    </location>
</feature>
<feature type="transmembrane region" description="Helical" evidence="1">
    <location>
        <begin position="369"/>
        <end position="389"/>
    </location>
</feature>
<proteinExistence type="predicted"/>
<reference evidence="3" key="2">
    <citation type="submission" date="2015-05" db="EMBL/GenBank/DDBJ databases">
        <authorList>
            <person name="Wang D.B."/>
            <person name="Wang M."/>
        </authorList>
    </citation>
    <scope>NUCLEOTIDE SEQUENCE [LARGE SCALE GENOMIC DNA]</scope>
    <source>
        <strain evidence="3">L1-83</strain>
    </source>
</reference>
<feature type="transmembrane region" description="Helical" evidence="1">
    <location>
        <begin position="247"/>
        <end position="266"/>
    </location>
</feature>
<accession>A0A0M6X184</accession>
<dbReference type="Proteomes" id="UP000049828">
    <property type="component" value="Unassembled WGS sequence"/>
</dbReference>
<evidence type="ECO:0000256" key="1">
    <source>
        <dbReference type="SAM" id="Phobius"/>
    </source>
</evidence>
<organism evidence="3 6">
    <name type="scientific">Roseburia inulinivorans</name>
    <dbReference type="NCBI Taxonomy" id="360807"/>
    <lineage>
        <taxon>Bacteria</taxon>
        <taxon>Bacillati</taxon>
        <taxon>Bacillota</taxon>
        <taxon>Clostridia</taxon>
        <taxon>Lachnospirales</taxon>
        <taxon>Lachnospiraceae</taxon>
        <taxon>Roseburia</taxon>
    </lineage>
</organism>
<dbReference type="Proteomes" id="UP000285820">
    <property type="component" value="Unassembled WGS sequence"/>
</dbReference>
<evidence type="ECO:0000313" key="7">
    <source>
        <dbReference type="Proteomes" id="UP000095395"/>
    </source>
</evidence>
<dbReference type="InterPro" id="IPR009677">
    <property type="entry name" value="DUF1266"/>
</dbReference>
<feature type="transmembrane region" description="Helical" evidence="1">
    <location>
        <begin position="14"/>
        <end position="35"/>
    </location>
</feature>
<protein>
    <submittedName>
        <fullName evidence="5">DUF1266 domain-containing protein</fullName>
    </submittedName>
    <submittedName>
        <fullName evidence="4">Protein of uncharacterized function (DUF1266)</fullName>
    </submittedName>
</protein>
<keyword evidence="1" id="KW-0472">Membrane</keyword>
<evidence type="ECO:0000313" key="8">
    <source>
        <dbReference type="Proteomes" id="UP000285820"/>
    </source>
</evidence>
<sequence>MGTVVVRNSVAKRVIVTLMPAISFLCMFGLAAISVNFLEYGSTADRIVGYIGVSCIIPMIVSIPFIFKVNREKTVLDINTFYVTPFVGRTKNIPVQDVKVCTIGRRKQIRLFDEKSNLICKYKSTQDKEQIILKTLQKAGTCTFTFSVRNGKQVVVKGSDRIFTDYLATGEVSKTINSYKSLYYVPQTSSVSDKKQEQDSQFDQNIKKQIEKNRKIFQIAQIVSLIIFLRGMFMLAFNTPGGTSGKLAVIFFFGGVIGMLLSKYLCRRKEFEITKPTFYRVEGTAVNEKDFAFRSSDSDRHLIYEFQDKYGVKHQRPSDKVNASDTAWGLGVGEKKILWYSPFVPYLLDQEPLEFKMFMDRRRLTPGEWIKRHPILTVGCIAFIVWIGFRGYKFGKAQIFIYTHDGRNLKTEWTARDAVTDEQTNTAVEAAGMEREELEKWLKQSFYPYFYVNSTSFGEFDAFDVENYADVMGEDKVEAIRENISDYWGIHDRKSLMKTTDSLLQKGDKYTYAQTLEKLGEEALTLPEDSIYYTYKLYAPDEMCKYLGTYYAYNNIGDAGVDAWDYCRCIRLFAFGYICGYISYDEYLIHAAPLAVYLQNEYDSWETMYESYYYGYLIFAGRNKNSSSSVIYSDYRYYEIMADKTEIPFRTEER</sequence>
<keyword evidence="6" id="KW-1185">Reference proteome</keyword>
<name>A0A0M6X184_9FIRM</name>
<reference evidence="5 8" key="3">
    <citation type="submission" date="2018-08" db="EMBL/GenBank/DDBJ databases">
        <title>A genome reference for cultivated species of the human gut microbiota.</title>
        <authorList>
            <person name="Zou Y."/>
            <person name="Xue W."/>
            <person name="Luo G."/>
        </authorList>
    </citation>
    <scope>NUCLEOTIDE SEQUENCE [LARGE SCALE GENOMIC DNA]</scope>
    <source>
        <strain evidence="5 8">AF24-4</strain>
    </source>
</reference>
<dbReference type="STRING" id="360807.ERS852392_03203"/>
<evidence type="ECO:0000313" key="4">
    <source>
        <dbReference type="EMBL" id="CUO44919.1"/>
    </source>
</evidence>
<reference evidence="6" key="1">
    <citation type="submission" date="2015-05" db="EMBL/GenBank/DDBJ databases">
        <authorList>
            <consortium name="Pathogen Informatics"/>
        </authorList>
    </citation>
    <scope>NUCLEOTIDE SEQUENCE [LARGE SCALE GENOMIC DNA]</scope>
    <source>
        <strain evidence="4 7">2789STDY5608835</strain>
        <strain evidence="6">L1-83</strain>
    </source>
</reference>
<dbReference type="Proteomes" id="UP000095395">
    <property type="component" value="Unassembled WGS sequence"/>
</dbReference>
<feature type="transmembrane region" description="Helical" evidence="1">
    <location>
        <begin position="216"/>
        <end position="235"/>
    </location>
</feature>
<dbReference type="EMBL" id="QRUN01000028">
    <property type="protein sequence ID" value="RGR65563.1"/>
    <property type="molecule type" value="Genomic_DNA"/>
</dbReference>
<evidence type="ECO:0000313" key="3">
    <source>
        <dbReference type="EMBL" id="CRL42823.1"/>
    </source>
</evidence>
<dbReference type="EMBL" id="CVRS01000109">
    <property type="protein sequence ID" value="CRL42823.1"/>
    <property type="molecule type" value="Genomic_DNA"/>
</dbReference>
<dbReference type="RefSeq" id="WP_055040394.1">
    <property type="nucleotide sequence ID" value="NZ_CAKZTK010000048.1"/>
</dbReference>